<protein>
    <recommendedName>
        <fullName evidence="3">RING-type E3 ubiquitin transferase</fullName>
        <ecNumber evidence="3">2.3.2.27</ecNumber>
    </recommendedName>
</protein>
<dbReference type="Pfam" id="PF00023">
    <property type="entry name" value="Ank"/>
    <property type="match status" value="1"/>
</dbReference>
<dbReference type="Proteomes" id="UP000428333">
    <property type="component" value="Linkage Group LG12"/>
</dbReference>
<dbReference type="InterPro" id="IPR036770">
    <property type="entry name" value="Ankyrin_rpt-contain_sf"/>
</dbReference>
<dbReference type="Gene3D" id="1.25.40.20">
    <property type="entry name" value="Ankyrin repeat-containing domain"/>
    <property type="match status" value="3"/>
</dbReference>
<keyword evidence="9" id="KW-0862">Zinc</keyword>
<dbReference type="Gene3D" id="3.30.40.10">
    <property type="entry name" value="Zinc/RING finger domain, C3HC4 (zinc finger)"/>
    <property type="match status" value="1"/>
</dbReference>
<organism evidence="15 16">
    <name type="scientific">Rhododendron williamsianum</name>
    <dbReference type="NCBI Taxonomy" id="262921"/>
    <lineage>
        <taxon>Eukaryota</taxon>
        <taxon>Viridiplantae</taxon>
        <taxon>Streptophyta</taxon>
        <taxon>Embryophyta</taxon>
        <taxon>Tracheophyta</taxon>
        <taxon>Spermatophyta</taxon>
        <taxon>Magnoliopsida</taxon>
        <taxon>eudicotyledons</taxon>
        <taxon>Gunneridae</taxon>
        <taxon>Pentapetalae</taxon>
        <taxon>asterids</taxon>
        <taxon>Ericales</taxon>
        <taxon>Ericaceae</taxon>
        <taxon>Ericoideae</taxon>
        <taxon>Rhodoreae</taxon>
        <taxon>Rhododendron</taxon>
    </lineage>
</organism>
<evidence type="ECO:0000256" key="10">
    <source>
        <dbReference type="ARBA" id="ARBA00023043"/>
    </source>
</evidence>
<keyword evidence="6" id="KW-0677">Repeat</keyword>
<dbReference type="InterPro" id="IPR013083">
    <property type="entry name" value="Znf_RING/FYVE/PHD"/>
</dbReference>
<evidence type="ECO:0000256" key="11">
    <source>
        <dbReference type="PROSITE-ProRule" id="PRU00023"/>
    </source>
</evidence>
<evidence type="ECO:0000256" key="9">
    <source>
        <dbReference type="ARBA" id="ARBA00022833"/>
    </source>
</evidence>
<evidence type="ECO:0000256" key="12">
    <source>
        <dbReference type="PROSITE-ProRule" id="PRU00175"/>
    </source>
</evidence>
<evidence type="ECO:0000256" key="13">
    <source>
        <dbReference type="SAM" id="MobiDB-lite"/>
    </source>
</evidence>
<evidence type="ECO:0000313" key="16">
    <source>
        <dbReference type="Proteomes" id="UP000428333"/>
    </source>
</evidence>
<proteinExistence type="predicted"/>
<keyword evidence="5" id="KW-0479">Metal-binding</keyword>
<dbReference type="Pfam" id="PF24921">
    <property type="entry name" value="RING_XB3-XBAT31"/>
    <property type="match status" value="1"/>
</dbReference>
<dbReference type="SMART" id="SM00248">
    <property type="entry name" value="ANK"/>
    <property type="match status" value="5"/>
</dbReference>
<dbReference type="AlphaFoldDB" id="A0A6A4KJ41"/>
<dbReference type="EMBL" id="QEFC01003481">
    <property type="protein sequence ID" value="KAE9447803.1"/>
    <property type="molecule type" value="Genomic_DNA"/>
</dbReference>
<sequence length="429" mass="45981">MGQGLSCAESNEHPLFSAAQNGEVESVEAMVDEEPSVVDRTTARGKLSALHLAAANGQIQVLSMLLDRGVNPDVLNRHKQVRVFVWGLSFGVKLIIVNEKEKRIDVSFNVGKTSCVERLLEARANILMFDSLHRRTCLHYAAFYGHPDCLQAILSAAHSSPVANSCGALACASTGGQGVLHCSFPGITPLHLAARSGSLDCVRELLAWGADRHQRDSSGRTPYLVALKHKNGACAALLNPSAPGPLIWPSPLKFIAELNPEAKALLERALMETNKEREKAILKETVYSLPSPLHSEAESDDDIEASDVELCGICFDQICTIEVRTCGHQMCANCTLALCCHNKPTPATHAPKAPVCPFCRSKITELVVAENNTELESSPSKPRTSRKSLGASEGSSSFKGLSALGSFGKLGGRGSGKISAECDDEFDKP</sequence>
<dbReference type="OrthoDB" id="194358at2759"/>
<comment type="pathway">
    <text evidence="2">Protein modification; protein ubiquitination.</text>
</comment>
<evidence type="ECO:0000256" key="6">
    <source>
        <dbReference type="ARBA" id="ARBA00022737"/>
    </source>
</evidence>
<dbReference type="InterPro" id="IPR056760">
    <property type="entry name" value="RING_XB3-like"/>
</dbReference>
<dbReference type="GO" id="GO:0008270">
    <property type="term" value="F:zinc ion binding"/>
    <property type="evidence" value="ECO:0007669"/>
    <property type="project" value="UniProtKB-KW"/>
</dbReference>
<keyword evidence="4" id="KW-0808">Transferase</keyword>
<evidence type="ECO:0000256" key="4">
    <source>
        <dbReference type="ARBA" id="ARBA00022679"/>
    </source>
</evidence>
<evidence type="ECO:0000256" key="3">
    <source>
        <dbReference type="ARBA" id="ARBA00012483"/>
    </source>
</evidence>
<evidence type="ECO:0000259" key="14">
    <source>
        <dbReference type="PROSITE" id="PS50089"/>
    </source>
</evidence>
<evidence type="ECO:0000256" key="2">
    <source>
        <dbReference type="ARBA" id="ARBA00004906"/>
    </source>
</evidence>
<dbReference type="PROSITE" id="PS50297">
    <property type="entry name" value="ANK_REP_REGION"/>
    <property type="match status" value="2"/>
</dbReference>
<dbReference type="Pfam" id="PF12796">
    <property type="entry name" value="Ank_2"/>
    <property type="match status" value="1"/>
</dbReference>
<evidence type="ECO:0000256" key="7">
    <source>
        <dbReference type="ARBA" id="ARBA00022771"/>
    </source>
</evidence>
<dbReference type="SUPFAM" id="SSF48403">
    <property type="entry name" value="Ankyrin repeat"/>
    <property type="match status" value="1"/>
</dbReference>
<dbReference type="EC" id="2.3.2.27" evidence="3"/>
<dbReference type="SUPFAM" id="SSF57850">
    <property type="entry name" value="RING/U-box"/>
    <property type="match status" value="1"/>
</dbReference>
<comment type="caution">
    <text evidence="15">The sequence shown here is derived from an EMBL/GenBank/DDBJ whole genome shotgun (WGS) entry which is preliminary data.</text>
</comment>
<gene>
    <name evidence="15" type="ORF">C3L33_20300</name>
</gene>
<dbReference type="InterPro" id="IPR002110">
    <property type="entry name" value="Ankyrin_rpt"/>
</dbReference>
<reference evidence="15 16" key="1">
    <citation type="journal article" date="2019" name="Genome Biol. Evol.">
        <title>The Rhododendron genome and chromosomal organization provide insight into shared whole-genome duplications across the heath family (Ericaceae).</title>
        <authorList>
            <person name="Soza V.L."/>
            <person name="Lindsley D."/>
            <person name="Waalkes A."/>
            <person name="Ramage E."/>
            <person name="Patwardhan R.P."/>
            <person name="Burton J.N."/>
            <person name="Adey A."/>
            <person name="Kumar A."/>
            <person name="Qiu R."/>
            <person name="Shendure J."/>
            <person name="Hall B."/>
        </authorList>
    </citation>
    <scope>NUCLEOTIDE SEQUENCE [LARGE SCALE GENOMIC DNA]</scope>
    <source>
        <strain evidence="15">RSF 1966-606</strain>
    </source>
</reference>
<feature type="repeat" description="ANK" evidence="11">
    <location>
        <begin position="185"/>
        <end position="217"/>
    </location>
</feature>
<feature type="non-terminal residue" evidence="15">
    <location>
        <position position="1"/>
    </location>
</feature>
<evidence type="ECO:0000256" key="5">
    <source>
        <dbReference type="ARBA" id="ARBA00022723"/>
    </source>
</evidence>
<dbReference type="InterPro" id="IPR001841">
    <property type="entry name" value="Znf_RING"/>
</dbReference>
<dbReference type="Pfam" id="PF13637">
    <property type="entry name" value="Ank_4"/>
    <property type="match status" value="1"/>
</dbReference>
<comment type="catalytic activity">
    <reaction evidence="1">
        <text>S-ubiquitinyl-[E2 ubiquitin-conjugating enzyme]-L-cysteine + [acceptor protein]-L-lysine = [E2 ubiquitin-conjugating enzyme]-L-cysteine + N(6)-ubiquitinyl-[acceptor protein]-L-lysine.</text>
        <dbReference type="EC" id="2.3.2.27"/>
    </reaction>
</comment>
<accession>A0A6A4KJ41</accession>
<keyword evidence="8" id="KW-0833">Ubl conjugation pathway</keyword>
<evidence type="ECO:0000313" key="15">
    <source>
        <dbReference type="EMBL" id="KAE9447803.1"/>
    </source>
</evidence>
<dbReference type="GO" id="GO:0061630">
    <property type="term" value="F:ubiquitin protein ligase activity"/>
    <property type="evidence" value="ECO:0007669"/>
    <property type="project" value="UniProtKB-EC"/>
</dbReference>
<keyword evidence="16" id="KW-1185">Reference proteome</keyword>
<evidence type="ECO:0000256" key="1">
    <source>
        <dbReference type="ARBA" id="ARBA00000900"/>
    </source>
</evidence>
<keyword evidence="7 12" id="KW-0863">Zinc-finger</keyword>
<keyword evidence="10 11" id="KW-0040">ANK repeat</keyword>
<dbReference type="PANTHER" id="PTHR24198">
    <property type="entry name" value="ANKYRIN REPEAT AND PROTEIN KINASE DOMAIN-CONTAINING PROTEIN"/>
    <property type="match status" value="1"/>
</dbReference>
<feature type="region of interest" description="Disordered" evidence="13">
    <location>
        <begin position="370"/>
        <end position="429"/>
    </location>
</feature>
<name>A0A6A4KJ41_9ERIC</name>
<dbReference type="PROSITE" id="PS50088">
    <property type="entry name" value="ANK_REPEAT"/>
    <property type="match status" value="2"/>
</dbReference>
<feature type="domain" description="RING-type" evidence="14">
    <location>
        <begin position="311"/>
        <end position="360"/>
    </location>
</feature>
<evidence type="ECO:0000256" key="8">
    <source>
        <dbReference type="ARBA" id="ARBA00022786"/>
    </source>
</evidence>
<dbReference type="PROSITE" id="PS50089">
    <property type="entry name" value="ZF_RING_2"/>
    <property type="match status" value="1"/>
</dbReference>
<dbReference type="PANTHER" id="PTHR24198:SF165">
    <property type="entry name" value="ANKYRIN REPEAT-CONTAINING PROTEIN-RELATED"/>
    <property type="match status" value="1"/>
</dbReference>
<feature type="repeat" description="ANK" evidence="11">
    <location>
        <begin position="45"/>
        <end position="77"/>
    </location>
</feature>